<dbReference type="SUPFAM" id="SSF53098">
    <property type="entry name" value="Ribonuclease H-like"/>
    <property type="match status" value="1"/>
</dbReference>
<dbReference type="InterPro" id="IPR036397">
    <property type="entry name" value="RNaseH_sf"/>
</dbReference>
<dbReference type="Gene3D" id="3.30.420.10">
    <property type="entry name" value="Ribonuclease H-like superfamily/Ribonuclease H"/>
    <property type="match status" value="1"/>
</dbReference>
<protein>
    <submittedName>
        <fullName evidence="2">Transposase</fullName>
    </submittedName>
</protein>
<gene>
    <name evidence="2" type="ORF">PHO31112_05439</name>
</gene>
<dbReference type="InterPro" id="IPR012337">
    <property type="entry name" value="RNaseH-like_sf"/>
</dbReference>
<accession>A0A5E4ZFF3</accession>
<dbReference type="PANTHER" id="PTHR47515:SF1">
    <property type="entry name" value="BLR2054 PROTEIN"/>
    <property type="match status" value="1"/>
</dbReference>
<dbReference type="InterPro" id="IPR001584">
    <property type="entry name" value="Integrase_cat-core"/>
</dbReference>
<sequence length="97" mass="10965">MVLRTVRSNQMVAQVLPPGTEPTRNAYIESFNGKFRDECLNEHWFTSLAHAHAVIAAWRLDYNEKRPHSALNYLSPAEFAAKHRATADAPAAFQERG</sequence>
<dbReference type="GO" id="GO:0003676">
    <property type="term" value="F:nucleic acid binding"/>
    <property type="evidence" value="ECO:0007669"/>
    <property type="project" value="InterPro"/>
</dbReference>
<feature type="domain" description="Integrase catalytic" evidence="1">
    <location>
        <begin position="19"/>
        <end position="76"/>
    </location>
</feature>
<dbReference type="EMBL" id="CABPSM010000058">
    <property type="protein sequence ID" value="VVE59252.1"/>
    <property type="molecule type" value="Genomic_DNA"/>
</dbReference>
<dbReference type="Proteomes" id="UP000343317">
    <property type="component" value="Unassembled WGS sequence"/>
</dbReference>
<organism evidence="2 3">
    <name type="scientific">Pandoraea horticolens</name>
    <dbReference type="NCBI Taxonomy" id="2508298"/>
    <lineage>
        <taxon>Bacteria</taxon>
        <taxon>Pseudomonadati</taxon>
        <taxon>Pseudomonadota</taxon>
        <taxon>Betaproteobacteria</taxon>
        <taxon>Burkholderiales</taxon>
        <taxon>Burkholderiaceae</taxon>
        <taxon>Pandoraea</taxon>
    </lineage>
</organism>
<proteinExistence type="predicted"/>
<dbReference type="PANTHER" id="PTHR47515">
    <property type="entry name" value="LOW CALCIUM RESPONSE LOCUS PROTEIN T"/>
    <property type="match status" value="1"/>
</dbReference>
<evidence type="ECO:0000313" key="2">
    <source>
        <dbReference type="EMBL" id="VVE59252.1"/>
    </source>
</evidence>
<evidence type="ECO:0000259" key="1">
    <source>
        <dbReference type="Pfam" id="PF13683"/>
    </source>
</evidence>
<reference evidence="2 3" key="1">
    <citation type="submission" date="2019-08" db="EMBL/GenBank/DDBJ databases">
        <authorList>
            <person name="Peeters C."/>
        </authorList>
    </citation>
    <scope>NUCLEOTIDE SEQUENCE [LARGE SCALE GENOMIC DNA]</scope>
    <source>
        <strain evidence="2 3">LMG 31112</strain>
    </source>
</reference>
<dbReference type="Pfam" id="PF13683">
    <property type="entry name" value="rve_3"/>
    <property type="match status" value="1"/>
</dbReference>
<dbReference type="GO" id="GO:0015074">
    <property type="term" value="P:DNA integration"/>
    <property type="evidence" value="ECO:0007669"/>
    <property type="project" value="InterPro"/>
</dbReference>
<name>A0A5E4ZFF3_9BURK</name>
<evidence type="ECO:0000313" key="3">
    <source>
        <dbReference type="Proteomes" id="UP000343317"/>
    </source>
</evidence>
<keyword evidence="3" id="KW-1185">Reference proteome</keyword>
<dbReference type="AlphaFoldDB" id="A0A5E4ZFF3"/>